<gene>
    <name evidence="2" type="ORF">PAC_19038</name>
</gene>
<proteinExistence type="predicted"/>
<evidence type="ECO:0000256" key="1">
    <source>
        <dbReference type="SAM" id="MobiDB-lite"/>
    </source>
</evidence>
<evidence type="ECO:0000313" key="3">
    <source>
        <dbReference type="Proteomes" id="UP000184330"/>
    </source>
</evidence>
<feature type="region of interest" description="Disordered" evidence="1">
    <location>
        <begin position="1"/>
        <end position="69"/>
    </location>
</feature>
<dbReference type="AlphaFoldDB" id="A0A1L7XVV8"/>
<sequence>MSPSNNFSIYERLPPGDKAQRPKGLVSPARRSHSTPGTNVFLTGLLPSTFPRGPHPAPAHSPMLQKVNL</sequence>
<dbReference type="EMBL" id="FJOG01000066">
    <property type="protein sequence ID" value="CZR69138.1"/>
    <property type="molecule type" value="Genomic_DNA"/>
</dbReference>
<evidence type="ECO:0000313" key="2">
    <source>
        <dbReference type="EMBL" id="CZR69138.1"/>
    </source>
</evidence>
<reference evidence="2 3" key="1">
    <citation type="submission" date="2016-03" db="EMBL/GenBank/DDBJ databases">
        <authorList>
            <person name="Ploux O."/>
        </authorList>
    </citation>
    <scope>NUCLEOTIDE SEQUENCE [LARGE SCALE GENOMIC DNA]</scope>
    <source>
        <strain evidence="2 3">UAMH 11012</strain>
    </source>
</reference>
<keyword evidence="3" id="KW-1185">Reference proteome</keyword>
<dbReference type="Proteomes" id="UP000184330">
    <property type="component" value="Unassembled WGS sequence"/>
</dbReference>
<name>A0A1L7XVV8_9HELO</name>
<organism evidence="2 3">
    <name type="scientific">Phialocephala subalpina</name>
    <dbReference type="NCBI Taxonomy" id="576137"/>
    <lineage>
        <taxon>Eukaryota</taxon>
        <taxon>Fungi</taxon>
        <taxon>Dikarya</taxon>
        <taxon>Ascomycota</taxon>
        <taxon>Pezizomycotina</taxon>
        <taxon>Leotiomycetes</taxon>
        <taxon>Helotiales</taxon>
        <taxon>Mollisiaceae</taxon>
        <taxon>Phialocephala</taxon>
        <taxon>Phialocephala fortinii species complex</taxon>
    </lineage>
</organism>
<accession>A0A1L7XVV8</accession>
<protein>
    <submittedName>
        <fullName evidence="2">Uncharacterized protein</fullName>
    </submittedName>
</protein>